<proteinExistence type="predicted"/>
<evidence type="ECO:0000313" key="1">
    <source>
        <dbReference type="EMBL" id="RHZ52948.1"/>
    </source>
</evidence>
<name>A0A397GTF6_9GLOM</name>
<sequence>MLHNNMLHNNPTLSSNDNTRFLFQKIQNVSPQPGPSFTPSSYITTPSLFLSPTSHILHKSQKNEIPQKSKINFGNIIFSKILQNYIVSNAV</sequence>
<comment type="caution">
    <text evidence="1">The sequence shown here is derived from an EMBL/GenBank/DDBJ whole genome shotgun (WGS) entry which is preliminary data.</text>
</comment>
<keyword evidence="2" id="KW-1185">Reference proteome</keyword>
<evidence type="ECO:0000313" key="2">
    <source>
        <dbReference type="Proteomes" id="UP000266861"/>
    </source>
</evidence>
<organism evidence="1 2">
    <name type="scientific">Diversispora epigaea</name>
    <dbReference type="NCBI Taxonomy" id="1348612"/>
    <lineage>
        <taxon>Eukaryota</taxon>
        <taxon>Fungi</taxon>
        <taxon>Fungi incertae sedis</taxon>
        <taxon>Mucoromycota</taxon>
        <taxon>Glomeromycotina</taxon>
        <taxon>Glomeromycetes</taxon>
        <taxon>Diversisporales</taxon>
        <taxon>Diversisporaceae</taxon>
        <taxon>Diversispora</taxon>
    </lineage>
</organism>
<dbReference type="EMBL" id="PQFF01000397">
    <property type="protein sequence ID" value="RHZ52948.1"/>
    <property type="molecule type" value="Genomic_DNA"/>
</dbReference>
<dbReference type="AlphaFoldDB" id="A0A397GTF6"/>
<protein>
    <submittedName>
        <fullName evidence="1">Uncharacterized protein</fullName>
    </submittedName>
</protein>
<dbReference type="Proteomes" id="UP000266861">
    <property type="component" value="Unassembled WGS sequence"/>
</dbReference>
<gene>
    <name evidence="1" type="ORF">Glove_454g9</name>
</gene>
<reference evidence="1 2" key="1">
    <citation type="submission" date="2018-08" db="EMBL/GenBank/DDBJ databases">
        <title>Genome and evolution of the arbuscular mycorrhizal fungus Diversispora epigaea (formerly Glomus versiforme) and its bacterial endosymbionts.</title>
        <authorList>
            <person name="Sun X."/>
            <person name="Fei Z."/>
            <person name="Harrison M."/>
        </authorList>
    </citation>
    <scope>NUCLEOTIDE SEQUENCE [LARGE SCALE GENOMIC DNA]</scope>
    <source>
        <strain evidence="1 2">IT104</strain>
    </source>
</reference>
<accession>A0A397GTF6</accession>